<comment type="caution">
    <text evidence="1">The sequence shown here is derived from an EMBL/GenBank/DDBJ whole genome shotgun (WGS) entry which is preliminary data.</text>
</comment>
<dbReference type="EMBL" id="SRLO01000211">
    <property type="protein sequence ID" value="TNN66997.1"/>
    <property type="molecule type" value="Genomic_DNA"/>
</dbReference>
<evidence type="ECO:0000313" key="1">
    <source>
        <dbReference type="EMBL" id="TNN66997.1"/>
    </source>
</evidence>
<name>A0A4Z2HMM0_9TELE</name>
<reference evidence="1 2" key="1">
    <citation type="submission" date="2019-03" db="EMBL/GenBank/DDBJ databases">
        <title>First draft genome of Liparis tanakae, snailfish: a comprehensive survey of snailfish specific genes.</title>
        <authorList>
            <person name="Kim W."/>
            <person name="Song I."/>
            <person name="Jeong J.-H."/>
            <person name="Kim D."/>
            <person name="Kim S."/>
            <person name="Ryu S."/>
            <person name="Song J.Y."/>
            <person name="Lee S.K."/>
        </authorList>
    </citation>
    <scope>NUCLEOTIDE SEQUENCE [LARGE SCALE GENOMIC DNA]</scope>
    <source>
        <tissue evidence="1">Muscle</tissue>
    </source>
</reference>
<evidence type="ECO:0000313" key="2">
    <source>
        <dbReference type="Proteomes" id="UP000314294"/>
    </source>
</evidence>
<accession>A0A4Z2HMM0</accession>
<dbReference type="Proteomes" id="UP000314294">
    <property type="component" value="Unassembled WGS sequence"/>
</dbReference>
<sequence length="299" mass="33275">MYSSGLKPISSNLYGIMKSQEEGRKNVGRETLWRRKMKRLWTESVLYFHMSTYSQRFAVDVNCSAVMLHFRGLWHFLCWERRSASSEAQAKVDGAQRLHPVVGQRVLRLHLFALVDEPLLALRHPLPALDPALEVAHGLVGCDVVGAGLALLVPEEHLDHGQRDQQRHRGAGLQAAVADGPGVVAELDARVAQNDQLLPLRGNPELLLDLQLHGAHRVLGVHAQAVGDPVQHLDGYLHYDLQHHSLRQEASRTSMHRFSSEGPDAHLVQLAVSRRFSGVCVRCLLSTAIYSRLTPLPLA</sequence>
<organism evidence="1 2">
    <name type="scientific">Liparis tanakae</name>
    <name type="common">Tanaka's snailfish</name>
    <dbReference type="NCBI Taxonomy" id="230148"/>
    <lineage>
        <taxon>Eukaryota</taxon>
        <taxon>Metazoa</taxon>
        <taxon>Chordata</taxon>
        <taxon>Craniata</taxon>
        <taxon>Vertebrata</taxon>
        <taxon>Euteleostomi</taxon>
        <taxon>Actinopterygii</taxon>
        <taxon>Neopterygii</taxon>
        <taxon>Teleostei</taxon>
        <taxon>Neoteleostei</taxon>
        <taxon>Acanthomorphata</taxon>
        <taxon>Eupercaria</taxon>
        <taxon>Perciformes</taxon>
        <taxon>Cottioidei</taxon>
        <taxon>Cottales</taxon>
        <taxon>Liparidae</taxon>
        <taxon>Liparis</taxon>
    </lineage>
</organism>
<keyword evidence="2" id="KW-1185">Reference proteome</keyword>
<protein>
    <submittedName>
        <fullName evidence="1">Uncharacterized protein</fullName>
    </submittedName>
</protein>
<dbReference type="AlphaFoldDB" id="A0A4Z2HMM0"/>
<proteinExistence type="predicted"/>
<gene>
    <name evidence="1" type="ORF">EYF80_022770</name>
</gene>